<keyword evidence="3" id="KW-1185">Reference proteome</keyword>
<comment type="caution">
    <text evidence="2">The sequence shown here is derived from an EMBL/GenBank/DDBJ whole genome shotgun (WGS) entry which is preliminary data.</text>
</comment>
<dbReference type="CDD" id="cd02440">
    <property type="entry name" value="AdoMet_MTases"/>
    <property type="match status" value="1"/>
</dbReference>
<evidence type="ECO:0000259" key="1">
    <source>
        <dbReference type="Pfam" id="PF13649"/>
    </source>
</evidence>
<gene>
    <name evidence="2" type="ORF">O3P69_001892</name>
</gene>
<evidence type="ECO:0000313" key="3">
    <source>
        <dbReference type="Proteomes" id="UP001487740"/>
    </source>
</evidence>
<dbReference type="Pfam" id="PF13649">
    <property type="entry name" value="Methyltransf_25"/>
    <property type="match status" value="1"/>
</dbReference>
<dbReference type="EMBL" id="JARAKH010000003">
    <property type="protein sequence ID" value="KAK8405696.1"/>
    <property type="molecule type" value="Genomic_DNA"/>
</dbReference>
<proteinExistence type="predicted"/>
<dbReference type="Gene3D" id="3.40.50.150">
    <property type="entry name" value="Vaccinia Virus protein VP39"/>
    <property type="match status" value="1"/>
</dbReference>
<evidence type="ECO:0000313" key="2">
    <source>
        <dbReference type="EMBL" id="KAK8405694.1"/>
    </source>
</evidence>
<organism evidence="2 3">
    <name type="scientific">Scylla paramamosain</name>
    <name type="common">Mud crab</name>
    <dbReference type="NCBI Taxonomy" id="85552"/>
    <lineage>
        <taxon>Eukaryota</taxon>
        <taxon>Metazoa</taxon>
        <taxon>Ecdysozoa</taxon>
        <taxon>Arthropoda</taxon>
        <taxon>Crustacea</taxon>
        <taxon>Multicrustacea</taxon>
        <taxon>Malacostraca</taxon>
        <taxon>Eumalacostraca</taxon>
        <taxon>Eucarida</taxon>
        <taxon>Decapoda</taxon>
        <taxon>Pleocyemata</taxon>
        <taxon>Brachyura</taxon>
        <taxon>Eubrachyura</taxon>
        <taxon>Portunoidea</taxon>
        <taxon>Portunidae</taxon>
        <taxon>Portuninae</taxon>
        <taxon>Scylla</taxon>
    </lineage>
</organism>
<protein>
    <recommendedName>
        <fullName evidence="1">Methyltransferase domain-containing protein</fullName>
    </recommendedName>
</protein>
<dbReference type="SUPFAM" id="SSF53335">
    <property type="entry name" value="S-adenosyl-L-methionine-dependent methyltransferases"/>
    <property type="match status" value="1"/>
</dbReference>
<sequence>MSAIRISTDLLNLPCHQEGLEPNQVTAYYDKWSADYDKALSPETYKGPQIALEEIMCHVPSHLRSTFRVLDVAAGTGIVGVKLAGAGFRFLDAVEPSSGMIKILKEKNVYQNIFQIYMGNNDTMIPPDTYNLVVAVGAMAESHLPINSVDEMISACKPGGFVIIAMRYEFLHKTEAYRGKLIPYMDGLEERGCWKMVTKKLVPNFFCEMEGLVLTYRVQ</sequence>
<dbReference type="InterPro" id="IPR041698">
    <property type="entry name" value="Methyltransf_25"/>
</dbReference>
<dbReference type="Proteomes" id="UP001487740">
    <property type="component" value="Unassembled WGS sequence"/>
</dbReference>
<reference evidence="2 3" key="1">
    <citation type="submission" date="2023-03" db="EMBL/GenBank/DDBJ databases">
        <title>High-quality genome of Scylla paramamosain provides insights in environmental adaptation.</title>
        <authorList>
            <person name="Zhang L."/>
        </authorList>
    </citation>
    <scope>NUCLEOTIDE SEQUENCE [LARGE SCALE GENOMIC DNA]</scope>
    <source>
        <strain evidence="2">LZ_2023a</strain>
        <tissue evidence="2">Muscle</tissue>
    </source>
</reference>
<accession>A0AAW0V048</accession>
<dbReference type="EMBL" id="JARAKH010000003">
    <property type="protein sequence ID" value="KAK8405694.1"/>
    <property type="molecule type" value="Genomic_DNA"/>
</dbReference>
<dbReference type="AlphaFoldDB" id="A0AAW0V048"/>
<name>A0AAW0V048_SCYPA</name>
<dbReference type="InterPro" id="IPR029063">
    <property type="entry name" value="SAM-dependent_MTases_sf"/>
</dbReference>
<feature type="domain" description="Methyltransferase" evidence="1">
    <location>
        <begin position="69"/>
        <end position="160"/>
    </location>
</feature>